<dbReference type="OrthoDB" id="116898at2157"/>
<keyword evidence="3" id="KW-1185">Reference proteome</keyword>
<dbReference type="Proteomes" id="UP000218615">
    <property type="component" value="Unassembled WGS sequence"/>
</dbReference>
<evidence type="ECO:0000313" key="3">
    <source>
        <dbReference type="Proteomes" id="UP000218615"/>
    </source>
</evidence>
<accession>A0A284VNI4</accession>
<dbReference type="InterPro" id="IPR014958">
    <property type="entry name" value="DGC"/>
</dbReference>
<dbReference type="EMBL" id="FZMP01000118">
    <property type="protein sequence ID" value="SNQ60845.1"/>
    <property type="molecule type" value="Genomic_DNA"/>
</dbReference>
<dbReference type="AlphaFoldDB" id="A0A284VNI4"/>
<dbReference type="RefSeq" id="WP_096205353.1">
    <property type="nucleotide sequence ID" value="NZ_FZMP01000118.1"/>
</dbReference>
<gene>
    <name evidence="2" type="ORF">MNV_2040004</name>
</gene>
<organism evidence="2 3">
    <name type="scientific">Candidatus Methanoperedens nitratireducens</name>
    <dbReference type="NCBI Taxonomy" id="1392998"/>
    <lineage>
        <taxon>Archaea</taxon>
        <taxon>Methanobacteriati</taxon>
        <taxon>Methanobacteriota</taxon>
        <taxon>Stenosarchaea group</taxon>
        <taxon>Methanomicrobia</taxon>
        <taxon>Methanosarcinales</taxon>
        <taxon>ANME-2 cluster</taxon>
        <taxon>Candidatus Methanoperedentaceae</taxon>
        <taxon>Candidatus Methanoperedens</taxon>
    </lineage>
</organism>
<feature type="region of interest" description="Disordered" evidence="1">
    <location>
        <begin position="153"/>
        <end position="178"/>
    </location>
</feature>
<reference evidence="3" key="1">
    <citation type="submission" date="2017-06" db="EMBL/GenBank/DDBJ databases">
        <authorList>
            <person name="Cremers G."/>
        </authorList>
    </citation>
    <scope>NUCLEOTIDE SEQUENCE [LARGE SCALE GENOMIC DNA]</scope>
</reference>
<sequence length="178" mass="19467">MNYETIKIEKVEKSCPACEDYAQKHSTDPPKIAIMACEGACARGEVARIAANLIAHKLARENTVRICLGSAFTKDTGQRNLVRRADKVIAVEGCFISCSSRMMEGVLPGLAPVIVQADMLYDTDTDAFGIDEFPEEELKEHAREVAETVVKEHINNENPEKSGSNVSGCSQSRNCSCK</sequence>
<dbReference type="STRING" id="1392998.ANME2D_01857"/>
<feature type="compositionally biased region" description="Polar residues" evidence="1">
    <location>
        <begin position="161"/>
        <end position="178"/>
    </location>
</feature>
<name>A0A284VNI4_9EURY</name>
<protein>
    <recommendedName>
        <fullName evidence="4">DGC domain protein</fullName>
    </recommendedName>
</protein>
<evidence type="ECO:0000313" key="2">
    <source>
        <dbReference type="EMBL" id="SNQ60845.1"/>
    </source>
</evidence>
<proteinExistence type="predicted"/>
<evidence type="ECO:0008006" key="4">
    <source>
        <dbReference type="Google" id="ProtNLM"/>
    </source>
</evidence>
<evidence type="ECO:0000256" key="1">
    <source>
        <dbReference type="SAM" id="MobiDB-lite"/>
    </source>
</evidence>
<dbReference type="Pfam" id="PF08859">
    <property type="entry name" value="DGC"/>
    <property type="match status" value="1"/>
</dbReference>